<organism evidence="2 3">
    <name type="scientific">Natrarchaeobius chitinivorans</name>
    <dbReference type="NCBI Taxonomy" id="1679083"/>
    <lineage>
        <taxon>Archaea</taxon>
        <taxon>Methanobacteriati</taxon>
        <taxon>Methanobacteriota</taxon>
        <taxon>Stenosarchaea group</taxon>
        <taxon>Halobacteria</taxon>
        <taxon>Halobacteriales</taxon>
        <taxon>Natrialbaceae</taxon>
        <taxon>Natrarchaeobius</taxon>
    </lineage>
</organism>
<dbReference type="Gene3D" id="1.10.10.10">
    <property type="entry name" value="Winged helix-like DNA-binding domain superfamily/Winged helix DNA-binding domain"/>
    <property type="match status" value="1"/>
</dbReference>
<sequence length="121" mass="13526">MTRCLIVDRDGVERCTCDVSDVFSLLANDRRRTVIAALERAQDDWISVDRLLTDVSSVDDGVGGETWAIELHHVHVPLLEEKGLIEYDAHGETIRYYHCELVSNVLTAIEATASGRELTDV</sequence>
<keyword evidence="3" id="KW-1185">Reference proteome</keyword>
<dbReference type="RefSeq" id="WP_124195236.1">
    <property type="nucleotide sequence ID" value="NZ_REGA01000005.1"/>
</dbReference>
<name>A0A3N6MIL3_NATCH</name>
<evidence type="ECO:0000259" key="1">
    <source>
        <dbReference type="Pfam" id="PF24035"/>
    </source>
</evidence>
<dbReference type="InterPro" id="IPR055768">
    <property type="entry name" value="DUF7344"/>
</dbReference>
<dbReference type="Pfam" id="PF24035">
    <property type="entry name" value="DUF7344"/>
    <property type="match status" value="1"/>
</dbReference>
<accession>A0A3N6MIL3</accession>
<dbReference type="InterPro" id="IPR036388">
    <property type="entry name" value="WH-like_DNA-bd_sf"/>
</dbReference>
<dbReference type="Proteomes" id="UP000282323">
    <property type="component" value="Unassembled WGS sequence"/>
</dbReference>
<dbReference type="EMBL" id="REGA01000005">
    <property type="protein sequence ID" value="RQG95521.1"/>
    <property type="molecule type" value="Genomic_DNA"/>
</dbReference>
<dbReference type="AlphaFoldDB" id="A0A3N6MIL3"/>
<evidence type="ECO:0000313" key="2">
    <source>
        <dbReference type="EMBL" id="RQG95521.1"/>
    </source>
</evidence>
<reference evidence="2 3" key="1">
    <citation type="submission" date="2018-10" db="EMBL/GenBank/DDBJ databases">
        <title>Natrarchaeobius chitinivorans gen. nov., sp. nov., and Natrarchaeobius haloalkaliphilus sp. nov., alkaliphilic, chitin-utilizing haloarchaea from hypersaline alkaline lakes.</title>
        <authorList>
            <person name="Sorokin D.Y."/>
            <person name="Elcheninov A.G."/>
            <person name="Kostrikina N.A."/>
            <person name="Bale N.J."/>
            <person name="Sinninghe Damste J.S."/>
            <person name="Khijniak T.V."/>
            <person name="Kublanov I.V."/>
            <person name="Toshchakov S.V."/>
        </authorList>
    </citation>
    <scope>NUCLEOTIDE SEQUENCE [LARGE SCALE GENOMIC DNA]</scope>
    <source>
        <strain evidence="2 3">AArcht4T</strain>
    </source>
</reference>
<proteinExistence type="predicted"/>
<dbReference type="OrthoDB" id="241828at2157"/>
<evidence type="ECO:0000313" key="3">
    <source>
        <dbReference type="Proteomes" id="UP000282323"/>
    </source>
</evidence>
<gene>
    <name evidence="2" type="ORF">EA473_08705</name>
</gene>
<protein>
    <submittedName>
        <fullName evidence="2">ArsR family transcriptional regulator</fullName>
    </submittedName>
</protein>
<feature type="domain" description="DUF7344" evidence="1">
    <location>
        <begin position="23"/>
        <end position="95"/>
    </location>
</feature>
<comment type="caution">
    <text evidence="2">The sequence shown here is derived from an EMBL/GenBank/DDBJ whole genome shotgun (WGS) entry which is preliminary data.</text>
</comment>